<dbReference type="EMBL" id="VOIH02000012">
    <property type="protein sequence ID" value="KAF3432567.1"/>
    <property type="molecule type" value="Genomic_DNA"/>
</dbReference>
<sequence>MPVIVSKVFRIKGPSSRHGSVPSRKPSNLCPPIAGRNWDFHTKKLLESKHMGNIKLNCTIGREDRRRESDLLYDDEDCAEIVVDDTIDAYNCFDTKILLRLILGSSGTTHYLTILGRNWEKILEQHFGPPNYLAQFLVHMINSWTERLTTLRQEDPSMRVCISVSGFELTSHHSLADPKLQEMQFIVMMFEVQMFIERCKSKSKFGPSRGDAEAPVDVETVAMTSEFLHSLILGLSMFAYVHEHQSAAIVGEGTTFLDTFDFLHEARDGILFILPSCYCCY</sequence>
<evidence type="ECO:0000313" key="2">
    <source>
        <dbReference type="Proteomes" id="UP000796880"/>
    </source>
</evidence>
<comment type="caution">
    <text evidence="1">The sequence shown here is derived from an EMBL/GenBank/DDBJ whole genome shotgun (WGS) entry which is preliminary data.</text>
</comment>
<gene>
    <name evidence="1" type="ORF">FNV43_RR27307</name>
</gene>
<evidence type="ECO:0000313" key="1">
    <source>
        <dbReference type="EMBL" id="KAF3432567.1"/>
    </source>
</evidence>
<proteinExistence type="predicted"/>
<reference evidence="1" key="1">
    <citation type="submission" date="2020-03" db="EMBL/GenBank/DDBJ databases">
        <title>A high-quality chromosome-level genome assembly of a woody plant with both climbing and erect habits, Rhamnella rubrinervis.</title>
        <authorList>
            <person name="Lu Z."/>
            <person name="Yang Y."/>
            <person name="Zhu X."/>
            <person name="Sun Y."/>
        </authorList>
    </citation>
    <scope>NUCLEOTIDE SEQUENCE</scope>
    <source>
        <strain evidence="1">BYM</strain>
        <tissue evidence="1">Leaf</tissue>
    </source>
</reference>
<keyword evidence="2" id="KW-1185">Reference proteome</keyword>
<name>A0A8K0GKH1_9ROSA</name>
<dbReference type="AlphaFoldDB" id="A0A8K0GKH1"/>
<dbReference type="Proteomes" id="UP000796880">
    <property type="component" value="Unassembled WGS sequence"/>
</dbReference>
<accession>A0A8K0GKH1</accession>
<organism evidence="1 2">
    <name type="scientific">Rhamnella rubrinervis</name>
    <dbReference type="NCBI Taxonomy" id="2594499"/>
    <lineage>
        <taxon>Eukaryota</taxon>
        <taxon>Viridiplantae</taxon>
        <taxon>Streptophyta</taxon>
        <taxon>Embryophyta</taxon>
        <taxon>Tracheophyta</taxon>
        <taxon>Spermatophyta</taxon>
        <taxon>Magnoliopsida</taxon>
        <taxon>eudicotyledons</taxon>
        <taxon>Gunneridae</taxon>
        <taxon>Pentapetalae</taxon>
        <taxon>rosids</taxon>
        <taxon>fabids</taxon>
        <taxon>Rosales</taxon>
        <taxon>Rhamnaceae</taxon>
        <taxon>rhamnoid group</taxon>
        <taxon>Rhamneae</taxon>
        <taxon>Rhamnella</taxon>
    </lineage>
</organism>
<protein>
    <submittedName>
        <fullName evidence="1">Uncharacterized protein</fullName>
    </submittedName>
</protein>